<dbReference type="EMBL" id="AP027728">
    <property type="protein sequence ID" value="BDZ37629.1"/>
    <property type="molecule type" value="Genomic_DNA"/>
</dbReference>
<evidence type="ECO:0000313" key="1">
    <source>
        <dbReference type="EMBL" id="BDZ37629.1"/>
    </source>
</evidence>
<dbReference type="Proteomes" id="UP001321543">
    <property type="component" value="Chromosome"/>
</dbReference>
<keyword evidence="2" id="KW-1185">Reference proteome</keyword>
<sequence length="53" mass="5840">MLDVISQAGVARREPFRHSSKEFGCEAAHPSLSSERYKAIQGLTNPVALALWL</sequence>
<reference evidence="2" key="1">
    <citation type="journal article" date="2019" name="Int. J. Syst. Evol. Microbiol.">
        <title>The Global Catalogue of Microorganisms (GCM) 10K type strain sequencing project: providing services to taxonomists for standard genome sequencing and annotation.</title>
        <authorList>
            <consortium name="The Broad Institute Genomics Platform"/>
            <consortium name="The Broad Institute Genome Sequencing Center for Infectious Disease"/>
            <person name="Wu L."/>
            <person name="Ma J."/>
        </authorList>
    </citation>
    <scope>NUCLEOTIDE SEQUENCE [LARGE SCALE GENOMIC DNA]</scope>
    <source>
        <strain evidence="2">NBRC 106310</strain>
    </source>
</reference>
<name>A0ABM8FPM9_9MICO</name>
<protein>
    <submittedName>
        <fullName evidence="1">Uncharacterized protein</fullName>
    </submittedName>
</protein>
<evidence type="ECO:0000313" key="2">
    <source>
        <dbReference type="Proteomes" id="UP001321543"/>
    </source>
</evidence>
<proteinExistence type="predicted"/>
<accession>A0ABM8FPM9</accession>
<gene>
    <name evidence="1" type="ORF">GCM10025863_02430</name>
</gene>
<organism evidence="1 2">
    <name type="scientific">Microbacterium suwonense</name>
    <dbReference type="NCBI Taxonomy" id="683047"/>
    <lineage>
        <taxon>Bacteria</taxon>
        <taxon>Bacillati</taxon>
        <taxon>Actinomycetota</taxon>
        <taxon>Actinomycetes</taxon>
        <taxon>Micrococcales</taxon>
        <taxon>Microbacteriaceae</taxon>
        <taxon>Microbacterium</taxon>
    </lineage>
</organism>